<evidence type="ECO:0000313" key="15">
    <source>
        <dbReference type="Proteomes" id="UP000184420"/>
    </source>
</evidence>
<protein>
    <submittedName>
        <fullName evidence="14">TonB-linked outer membrane protein, SusC/RagA family</fullName>
    </submittedName>
</protein>
<keyword evidence="2 10" id="KW-0813">Transport</keyword>
<keyword evidence="12" id="KW-0732">Signal</keyword>
<evidence type="ECO:0000256" key="6">
    <source>
        <dbReference type="ARBA" id="ARBA00023004"/>
    </source>
</evidence>
<feature type="domain" description="Secretin/TonB short N-terminal" evidence="13">
    <location>
        <begin position="61"/>
        <end position="112"/>
    </location>
</feature>
<dbReference type="InterPro" id="IPR023997">
    <property type="entry name" value="TonB-dep_OMP_SusC/RagA_CS"/>
</dbReference>
<gene>
    <name evidence="14" type="ORF">SAMN05444266_101116</name>
</gene>
<feature type="signal peptide" evidence="12">
    <location>
        <begin position="1"/>
        <end position="31"/>
    </location>
</feature>
<dbReference type="Gene3D" id="2.40.170.20">
    <property type="entry name" value="TonB-dependent receptor, beta-barrel domain"/>
    <property type="match status" value="1"/>
</dbReference>
<dbReference type="InterPro" id="IPR000531">
    <property type="entry name" value="Beta-barrel_TonB"/>
</dbReference>
<dbReference type="OrthoDB" id="9768177at2"/>
<dbReference type="PROSITE" id="PS52016">
    <property type="entry name" value="TONB_DEPENDENT_REC_3"/>
    <property type="match status" value="1"/>
</dbReference>
<dbReference type="GO" id="GO:0009279">
    <property type="term" value="C:cell outer membrane"/>
    <property type="evidence" value="ECO:0007669"/>
    <property type="project" value="UniProtKB-SubCell"/>
</dbReference>
<dbReference type="Pfam" id="PF13715">
    <property type="entry name" value="CarbopepD_reg_2"/>
    <property type="match status" value="1"/>
</dbReference>
<keyword evidence="5 10" id="KW-0812">Transmembrane</keyword>
<dbReference type="SUPFAM" id="SSF49464">
    <property type="entry name" value="Carboxypeptidase regulatory domain-like"/>
    <property type="match status" value="1"/>
</dbReference>
<dbReference type="InterPro" id="IPR023996">
    <property type="entry name" value="TonB-dep_OMP_SusC/RagA"/>
</dbReference>
<name>A0A1M6V996_9BACT</name>
<reference evidence="14 15" key="1">
    <citation type="submission" date="2016-11" db="EMBL/GenBank/DDBJ databases">
        <authorList>
            <person name="Jaros S."/>
            <person name="Januszkiewicz K."/>
            <person name="Wedrychowicz H."/>
        </authorList>
    </citation>
    <scope>NUCLEOTIDE SEQUENCE [LARGE SCALE GENOMIC DNA]</scope>
    <source>
        <strain evidence="14 15">DSM 27406</strain>
    </source>
</reference>
<dbReference type="GO" id="GO:0006826">
    <property type="term" value="P:iron ion transport"/>
    <property type="evidence" value="ECO:0007669"/>
    <property type="project" value="UniProtKB-KW"/>
</dbReference>
<keyword evidence="3 10" id="KW-1134">Transmembrane beta strand</keyword>
<keyword evidence="4" id="KW-0410">Iron transport</keyword>
<sequence>MKALQVNACLASLNGKLSCRMLLLAAFVVFAQGLSAQTVNLSLKNTPIEKACKEIEKQTGYNFVYPKELKDKNYQVNVDLKNSDVKSAIEKVFEGSPFEYKVINKVVSINTAARREAATGPVDTINITGRVYAENAVGMPNASVRSTFTKKQTLTDEKGYFTLKGVKLGEEIIISFVGYTAAKMQLIDVNKREYVLFMKPSENQLDKVVVKAYGTTTQRFNTGSITTVSGKEIENLPVSNPMQALEGRVPGLIVTQTSGFASAPVRMQIRGRNTINPTFSSEPLVIIDGIPMSVLDVSGRSSIEDYGRVSQLSQGLDQTSPIGMSPFFGIDPRNIASIEVLKDADATAIYGSRGANGVIIISTKKGTAGPTRFNLNFSEGLTMVRRYQKLLNTTDYLQMRREAFKNAGITPTATPGPGFAPDLMIWDSTRNTDWQRFLFGGVGKRTAVGIGMNGGSSGTSYNVSANYTSEKGILSQHGGTQNGGINLSLNNTSLGQKLLIGLNTSLGFTANDQNFMPSSMISLAPNAPAMFTADGQYNYAEWASYGQDTKGTGMSDLTFAQLRRTQEQKGLNLRTGMNLTYNIIKGLTFRANVGYQLNSLNAESKSPPFEQIFAAPTESYKFGTMILGKTQNNSLIVEPQMNYTFLLGQGEVTVMAGGTYQATNTRAYTFTGSKFTSAELMNSISNAPFVEAVERAAEYKYAGIFGSVNYNLASKYIFNLTGRRDGSSRFGPGKQFGTFSSVGAAWILSEEKWMQPILPKMISMVKLRASYGTTGSDQVGEYQYLAQWGGTSEGSKLNGYNGGNPLLLQWQANNQFHWPTKKSLDLALNTTFFDDKVSLDVNYYRNTCDDQLLSYTTAYITGMNNVVTNLPANVMNKGVELSLSGNIINRNGFTWYLSANSSFVKNVLLSYPNIKESSYYTRYVVGGSLDDIYVYHFTGIDPATGIPMLVDYDKDGVIETNSNLPPGAADNRIRMNTQPKFYGGIQTSLRYKYLSLSTNLSYKRYYGNSASLVTQIGTMANVTYDQFNARWKGPGDHSAGPRPHIVSEQEVNKATTSDGSYMLINLLRVQSATLTYSVPETILKRTKMRGVYFDITTDNLFMLTNFKGLDPEVPNTQPAMRKINFGVRCDF</sequence>
<comment type="similarity">
    <text evidence="10 11">Belongs to the TonB-dependent receptor family.</text>
</comment>
<evidence type="ECO:0000256" key="3">
    <source>
        <dbReference type="ARBA" id="ARBA00022452"/>
    </source>
</evidence>
<dbReference type="AlphaFoldDB" id="A0A1M6V996"/>
<evidence type="ECO:0000313" key="14">
    <source>
        <dbReference type="EMBL" id="SHK78019.1"/>
    </source>
</evidence>
<evidence type="ECO:0000256" key="8">
    <source>
        <dbReference type="ARBA" id="ARBA00023136"/>
    </source>
</evidence>
<dbReference type="Gene3D" id="2.170.130.10">
    <property type="entry name" value="TonB-dependent receptor, plug domain"/>
    <property type="match status" value="1"/>
</dbReference>
<accession>A0A1M6V996</accession>
<keyword evidence="7 11" id="KW-0798">TonB box</keyword>
<keyword evidence="8 10" id="KW-0472">Membrane</keyword>
<evidence type="ECO:0000259" key="13">
    <source>
        <dbReference type="SMART" id="SM00965"/>
    </source>
</evidence>
<dbReference type="SUPFAM" id="SSF56935">
    <property type="entry name" value="Porins"/>
    <property type="match status" value="1"/>
</dbReference>
<evidence type="ECO:0000256" key="7">
    <source>
        <dbReference type="ARBA" id="ARBA00023077"/>
    </source>
</evidence>
<keyword evidence="6" id="KW-0408">Iron</keyword>
<dbReference type="InterPro" id="IPR036942">
    <property type="entry name" value="Beta-barrel_TonB_sf"/>
</dbReference>
<dbReference type="NCBIfam" id="TIGR04057">
    <property type="entry name" value="SusC_RagA_signa"/>
    <property type="match status" value="1"/>
</dbReference>
<evidence type="ECO:0000256" key="1">
    <source>
        <dbReference type="ARBA" id="ARBA00004571"/>
    </source>
</evidence>
<evidence type="ECO:0000256" key="11">
    <source>
        <dbReference type="RuleBase" id="RU003357"/>
    </source>
</evidence>
<comment type="subcellular location">
    <subcellularLocation>
        <location evidence="1 10">Cell outer membrane</location>
        <topology evidence="1 10">Multi-pass membrane protein</topology>
    </subcellularLocation>
</comment>
<dbReference type="Proteomes" id="UP000184420">
    <property type="component" value="Unassembled WGS sequence"/>
</dbReference>
<evidence type="ECO:0000256" key="10">
    <source>
        <dbReference type="PROSITE-ProRule" id="PRU01360"/>
    </source>
</evidence>
<evidence type="ECO:0000256" key="4">
    <source>
        <dbReference type="ARBA" id="ARBA00022496"/>
    </source>
</evidence>
<dbReference type="EMBL" id="FRBL01000001">
    <property type="protein sequence ID" value="SHK78019.1"/>
    <property type="molecule type" value="Genomic_DNA"/>
</dbReference>
<keyword evidence="4" id="KW-0406">Ion transport</keyword>
<evidence type="ECO:0000256" key="12">
    <source>
        <dbReference type="SAM" id="SignalP"/>
    </source>
</evidence>
<dbReference type="NCBIfam" id="TIGR04056">
    <property type="entry name" value="OMP_RagA_SusC"/>
    <property type="match status" value="1"/>
</dbReference>
<dbReference type="RefSeq" id="WP_073077008.1">
    <property type="nucleotide sequence ID" value="NZ_FRBL01000001.1"/>
</dbReference>
<keyword evidence="9 10" id="KW-0998">Cell outer membrane</keyword>
<feature type="chain" id="PRO_5009921608" evidence="12">
    <location>
        <begin position="32"/>
        <end position="1131"/>
    </location>
</feature>
<dbReference type="InterPro" id="IPR037066">
    <property type="entry name" value="Plug_dom_sf"/>
</dbReference>
<dbReference type="InterPro" id="IPR008969">
    <property type="entry name" value="CarboxyPept-like_regulatory"/>
</dbReference>
<dbReference type="InterPro" id="IPR039426">
    <property type="entry name" value="TonB-dep_rcpt-like"/>
</dbReference>
<evidence type="ECO:0000256" key="9">
    <source>
        <dbReference type="ARBA" id="ARBA00023237"/>
    </source>
</evidence>
<dbReference type="InterPro" id="IPR012910">
    <property type="entry name" value="Plug_dom"/>
</dbReference>
<dbReference type="Pfam" id="PF07715">
    <property type="entry name" value="Plug"/>
    <property type="match status" value="1"/>
</dbReference>
<organism evidence="14 15">
    <name type="scientific">Chitinophaga jiangningensis</name>
    <dbReference type="NCBI Taxonomy" id="1419482"/>
    <lineage>
        <taxon>Bacteria</taxon>
        <taxon>Pseudomonadati</taxon>
        <taxon>Bacteroidota</taxon>
        <taxon>Chitinophagia</taxon>
        <taxon>Chitinophagales</taxon>
        <taxon>Chitinophagaceae</taxon>
        <taxon>Chitinophaga</taxon>
    </lineage>
</organism>
<dbReference type="InterPro" id="IPR011662">
    <property type="entry name" value="Secretin/TonB_short_N"/>
</dbReference>
<keyword evidence="15" id="KW-1185">Reference proteome</keyword>
<evidence type="ECO:0000256" key="5">
    <source>
        <dbReference type="ARBA" id="ARBA00022692"/>
    </source>
</evidence>
<evidence type="ECO:0000256" key="2">
    <source>
        <dbReference type="ARBA" id="ARBA00022448"/>
    </source>
</evidence>
<dbReference type="Pfam" id="PF00593">
    <property type="entry name" value="TonB_dep_Rec_b-barrel"/>
    <property type="match status" value="1"/>
</dbReference>
<dbReference type="STRING" id="1419482.SAMN05444266_101116"/>
<proteinExistence type="inferred from homology"/>
<dbReference type="SMART" id="SM00965">
    <property type="entry name" value="STN"/>
    <property type="match status" value="1"/>
</dbReference>